<keyword evidence="3" id="KW-1185">Reference proteome</keyword>
<evidence type="ECO:0000256" key="1">
    <source>
        <dbReference type="SAM" id="MobiDB-lite"/>
    </source>
</evidence>
<comment type="caution">
    <text evidence="2">The sequence shown here is derived from an EMBL/GenBank/DDBJ whole genome shotgun (WGS) entry which is preliminary data.</text>
</comment>
<evidence type="ECO:0000313" key="2">
    <source>
        <dbReference type="EMBL" id="GMF38570.1"/>
    </source>
</evidence>
<proteinExistence type="predicted"/>
<sequence>MADDARDEASSDVGNIVPRRGWRRRRQQRKSGLRSQTGVAQGESEPKAKAPQTWSSDGHYHVFDSEAGLRVKADAV</sequence>
<feature type="region of interest" description="Disordered" evidence="1">
    <location>
        <begin position="1"/>
        <end position="59"/>
    </location>
</feature>
<gene>
    <name evidence="2" type="ORF">Pfra01_001117000</name>
</gene>
<accession>A0A9W6XGC4</accession>
<protein>
    <submittedName>
        <fullName evidence="2">Unnamed protein product</fullName>
    </submittedName>
</protein>
<organism evidence="2 3">
    <name type="scientific">Phytophthora fragariaefolia</name>
    <dbReference type="NCBI Taxonomy" id="1490495"/>
    <lineage>
        <taxon>Eukaryota</taxon>
        <taxon>Sar</taxon>
        <taxon>Stramenopiles</taxon>
        <taxon>Oomycota</taxon>
        <taxon>Peronosporomycetes</taxon>
        <taxon>Peronosporales</taxon>
        <taxon>Peronosporaceae</taxon>
        <taxon>Phytophthora</taxon>
    </lineage>
</organism>
<dbReference type="AlphaFoldDB" id="A0A9W6XGC4"/>
<dbReference type="Proteomes" id="UP001165121">
    <property type="component" value="Unassembled WGS sequence"/>
</dbReference>
<evidence type="ECO:0000313" key="3">
    <source>
        <dbReference type="Proteomes" id="UP001165121"/>
    </source>
</evidence>
<feature type="compositionally biased region" description="Basic residues" evidence="1">
    <location>
        <begin position="20"/>
        <end position="32"/>
    </location>
</feature>
<dbReference type="OrthoDB" id="129198at2759"/>
<name>A0A9W6XGC4_9STRA</name>
<reference evidence="2" key="1">
    <citation type="submission" date="2023-04" db="EMBL/GenBank/DDBJ databases">
        <title>Phytophthora fragariaefolia NBRC 109709.</title>
        <authorList>
            <person name="Ichikawa N."/>
            <person name="Sato H."/>
            <person name="Tonouchi N."/>
        </authorList>
    </citation>
    <scope>NUCLEOTIDE SEQUENCE</scope>
    <source>
        <strain evidence="2">NBRC 109709</strain>
    </source>
</reference>
<dbReference type="EMBL" id="BSXT01001095">
    <property type="protein sequence ID" value="GMF38570.1"/>
    <property type="molecule type" value="Genomic_DNA"/>
</dbReference>